<reference evidence="12" key="1">
    <citation type="submission" date="2015-11" db="EMBL/GenBank/DDBJ databases">
        <title>De novo transcriptome assembly of four potential Pierce s Disease insect vectors from Arizona vineyards.</title>
        <authorList>
            <person name="Tassone E.E."/>
        </authorList>
    </citation>
    <scope>NUCLEOTIDE SEQUENCE</scope>
</reference>
<accession>A0A1B6MNA5</accession>
<feature type="transmembrane region" description="Helical" evidence="10">
    <location>
        <begin position="75"/>
        <end position="97"/>
    </location>
</feature>
<evidence type="ECO:0000256" key="8">
    <source>
        <dbReference type="ARBA" id="ARBA00023055"/>
    </source>
</evidence>
<dbReference type="GO" id="GO:0000422">
    <property type="term" value="P:autophagy of mitochondrion"/>
    <property type="evidence" value="ECO:0007669"/>
    <property type="project" value="TreeGrafter"/>
</dbReference>
<keyword evidence="5 10" id="KW-0812">Transmembrane</keyword>
<organism evidence="12">
    <name type="scientific">Graphocephala atropunctata</name>
    <dbReference type="NCBI Taxonomy" id="36148"/>
    <lineage>
        <taxon>Eukaryota</taxon>
        <taxon>Metazoa</taxon>
        <taxon>Ecdysozoa</taxon>
        <taxon>Arthropoda</taxon>
        <taxon>Hexapoda</taxon>
        <taxon>Insecta</taxon>
        <taxon>Pterygota</taxon>
        <taxon>Neoptera</taxon>
        <taxon>Paraneoptera</taxon>
        <taxon>Hemiptera</taxon>
        <taxon>Auchenorrhyncha</taxon>
        <taxon>Membracoidea</taxon>
        <taxon>Cicadellidae</taxon>
        <taxon>Cicadellinae</taxon>
        <taxon>Cicadellini</taxon>
        <taxon>Graphocephala</taxon>
    </lineage>
</organism>
<dbReference type="GO" id="GO:0034727">
    <property type="term" value="P:piecemeal microautophagy of the nucleus"/>
    <property type="evidence" value="ECO:0007669"/>
    <property type="project" value="TreeGrafter"/>
</dbReference>
<dbReference type="EMBL" id="GEBQ01002628">
    <property type="protein sequence ID" value="JAT37349.1"/>
    <property type="molecule type" value="Transcribed_RNA"/>
</dbReference>
<feature type="transmembrane region" description="Helical" evidence="10">
    <location>
        <begin position="372"/>
        <end position="394"/>
    </location>
</feature>
<dbReference type="InterPro" id="IPR007241">
    <property type="entry name" value="Autophagy-rel_prot_9"/>
</dbReference>
<dbReference type="PANTHER" id="PTHR13038">
    <property type="entry name" value="APG9 AUTOPHAGY 9"/>
    <property type="match status" value="1"/>
</dbReference>
<proteinExistence type="inferred from homology"/>
<feature type="transmembrane region" description="Helical" evidence="10">
    <location>
        <begin position="406"/>
        <end position="425"/>
    </location>
</feature>
<gene>
    <name evidence="12" type="ORF">g.35830</name>
</gene>
<feature type="transmembrane region" description="Helical" evidence="10">
    <location>
        <begin position="290"/>
        <end position="314"/>
    </location>
</feature>
<evidence type="ECO:0000256" key="2">
    <source>
        <dbReference type="ARBA" id="ARBA00006185"/>
    </source>
</evidence>
<evidence type="ECO:0000256" key="6">
    <source>
        <dbReference type="ARBA" id="ARBA00022989"/>
    </source>
</evidence>
<evidence type="ECO:0000256" key="4">
    <source>
        <dbReference type="ARBA" id="ARBA00022448"/>
    </source>
</evidence>
<protein>
    <recommendedName>
        <fullName evidence="3 10">Autophagy-related protein 9</fullName>
    </recommendedName>
</protein>
<evidence type="ECO:0000256" key="3">
    <source>
        <dbReference type="ARBA" id="ARBA00018074"/>
    </source>
</evidence>
<comment type="similarity">
    <text evidence="2 10">Belongs to the ATG9 family.</text>
</comment>
<comment type="subcellular location">
    <subcellularLocation>
        <location evidence="1 10">Preautophagosomal structure membrane</location>
        <topology evidence="1 10">Multi-pass membrane protein</topology>
    </subcellularLocation>
</comment>
<evidence type="ECO:0000256" key="7">
    <source>
        <dbReference type="ARBA" id="ARBA00023006"/>
    </source>
</evidence>
<dbReference type="GO" id="GO:0061709">
    <property type="term" value="P:reticulophagy"/>
    <property type="evidence" value="ECO:0007669"/>
    <property type="project" value="TreeGrafter"/>
</dbReference>
<dbReference type="PANTHER" id="PTHR13038:SF10">
    <property type="entry name" value="AUTOPHAGY-RELATED PROTEIN 9"/>
    <property type="match status" value="1"/>
</dbReference>
<evidence type="ECO:0000313" key="12">
    <source>
        <dbReference type="EMBL" id="JAT37349.1"/>
    </source>
</evidence>
<dbReference type="GO" id="GO:0005776">
    <property type="term" value="C:autophagosome"/>
    <property type="evidence" value="ECO:0007669"/>
    <property type="project" value="TreeGrafter"/>
</dbReference>
<comment type="function">
    <text evidence="10">Phospholipid scramblase involved in autophagy. Cycles between the preautophagosomal structure/phagophore assembly site (PAS) and the cytoplasmic vesicle pool and supplies membrane for the growing autophagosome. Lipid scramblase activity plays a key role in preautophagosomal structure/phagophore assembly by distributing the phospholipids that arrive through ATG2 from the cytoplasmic to the luminal leaflet of the bilayer, thereby driving autophagosomal membrane expansion.</text>
</comment>
<name>A0A1B6MNA5_9HEMI</name>
<keyword evidence="4 10" id="KW-0813">Transport</keyword>
<evidence type="ECO:0000256" key="5">
    <source>
        <dbReference type="ARBA" id="ARBA00022692"/>
    </source>
</evidence>
<dbReference type="GO" id="GO:0034497">
    <property type="term" value="P:protein localization to phagophore assembly site"/>
    <property type="evidence" value="ECO:0007669"/>
    <property type="project" value="TreeGrafter"/>
</dbReference>
<dbReference type="AlphaFoldDB" id="A0A1B6MNA5"/>
<feature type="transmembrane region" description="Helical" evidence="10">
    <location>
        <begin position="226"/>
        <end position="245"/>
    </location>
</feature>
<evidence type="ECO:0000256" key="1">
    <source>
        <dbReference type="ARBA" id="ARBA00004511"/>
    </source>
</evidence>
<dbReference type="Pfam" id="PF04109">
    <property type="entry name" value="ATG9"/>
    <property type="match status" value="1"/>
</dbReference>
<feature type="region of interest" description="Disordered" evidence="11">
    <location>
        <begin position="695"/>
        <end position="717"/>
    </location>
</feature>
<dbReference type="GO" id="GO:0034045">
    <property type="term" value="C:phagophore assembly site membrane"/>
    <property type="evidence" value="ECO:0007669"/>
    <property type="project" value="UniProtKB-SubCell"/>
</dbReference>
<feature type="transmembrane region" description="Helical" evidence="10">
    <location>
        <begin position="130"/>
        <end position="152"/>
    </location>
</feature>
<keyword evidence="8 10" id="KW-0445">Lipid transport</keyword>
<keyword evidence="7 10" id="KW-0072">Autophagy</keyword>
<keyword evidence="9 10" id="KW-0472">Membrane</keyword>
<evidence type="ECO:0000256" key="11">
    <source>
        <dbReference type="SAM" id="MobiDB-lite"/>
    </source>
</evidence>
<evidence type="ECO:0000256" key="10">
    <source>
        <dbReference type="RuleBase" id="RU364027"/>
    </source>
</evidence>
<dbReference type="GO" id="GO:0006869">
    <property type="term" value="P:lipid transport"/>
    <property type="evidence" value="ECO:0007669"/>
    <property type="project" value="UniProtKB-KW"/>
</dbReference>
<keyword evidence="6 10" id="KW-1133">Transmembrane helix</keyword>
<sequence>MMAMMETSYQQFTGEPDDSEDTPQELGPMIHIVPESGKAARWNHVEDLDSFFTRNYLYHQKHGFKCITLQEVFELVQFIFVLMLSTFLLNCVDYQILFRNNETNQTATQRKIDLNDALVPVDQCVANVEALWWLIIFVAVVFWLIRAIRVIYHLFHYWNIKSFFNSALKIQDAELDNVTWHEVQKRIREVQLEQQMCIHKKDLTELDIYHRILRFKNYMVAMVNKSLLPVRFSLPVLGSVIYFTHGLKYNINFLLFWGPWSPFQNNWHLKEDYKKVNKRQELAQQLSKHIFYVAVVNLALCPVILMWQILYSFFNYAEAIKREPGSLGIRCWSQYGRLYLRHFNELDHELHARLNRAYRPASKYMSIFTSPVMTIIAKNVVFVSGSILAILLALTVYDQDVLTVDHVLTAITVLGIIMASFRVFIPDENLVRCPETLMTAILAQVHYVPDSWRGNAHTSRVRDELSQLFQYKATYLVEELLSPVITPLVLFFYLRPKALDIVDFFRNFTVEVVGVGDVCSFAQMDVRRHGNPAWQTNVTPAQPPAPANQYNQAEDGKTELSLVHFTVTNPNWQPPSEAETFVSALRTQVRRDAVMPGAHLLINDNSLSSLGIGLSEMLMRPGAVPPPPAPLSPVGTIHMRTSRAEGPIYNPQVSWQEPDNETPETEPLTDMSLSTLYLHAVHHRQVRQRGYHEGSVWFRGPSSSRTQERTPLIPRPS</sequence>
<evidence type="ECO:0000256" key="9">
    <source>
        <dbReference type="ARBA" id="ARBA00023136"/>
    </source>
</evidence>